<evidence type="ECO:0000313" key="2">
    <source>
        <dbReference type="Proteomes" id="UP000290189"/>
    </source>
</evidence>
<evidence type="ECO:0000313" key="1">
    <source>
        <dbReference type="EMBL" id="SPR00810.1"/>
    </source>
</evidence>
<gene>
    <name evidence="1" type="ORF">PLBR_LOCUS8025</name>
</gene>
<sequence>MAPRARSMKLESILLYMDYKVLVPGTPMVSASGRTLSTATDEEVIAVDDPKICEQLGSAVFAIHVECWHTGGYLKAYWRPANVHTSFSEERAEA</sequence>
<organism evidence="1 2">
    <name type="scientific">Plasmodiophora brassicae</name>
    <name type="common">Clubroot disease agent</name>
    <dbReference type="NCBI Taxonomy" id="37360"/>
    <lineage>
        <taxon>Eukaryota</taxon>
        <taxon>Sar</taxon>
        <taxon>Rhizaria</taxon>
        <taxon>Endomyxa</taxon>
        <taxon>Phytomyxea</taxon>
        <taxon>Plasmodiophorida</taxon>
        <taxon>Plasmodiophoridae</taxon>
        <taxon>Plasmodiophora</taxon>
    </lineage>
</organism>
<geneLocation type="mitochondrion" evidence="1"/>
<name>A0A3P3YLZ6_PLABS</name>
<dbReference type="EMBL" id="OVEO01000015">
    <property type="protein sequence ID" value="SPR00810.1"/>
    <property type="molecule type" value="Genomic_DNA"/>
</dbReference>
<proteinExistence type="predicted"/>
<dbReference type="Proteomes" id="UP000290189">
    <property type="component" value="Unassembled WGS sequence"/>
</dbReference>
<accession>A0A3P3YLZ6</accession>
<dbReference type="AlphaFoldDB" id="A0A3P3YLZ6"/>
<keyword evidence="1" id="KW-0496">Mitochondrion</keyword>
<protein>
    <submittedName>
        <fullName evidence="1">Uncharacterized protein</fullName>
    </submittedName>
</protein>
<reference evidence="1 2" key="1">
    <citation type="submission" date="2018-03" db="EMBL/GenBank/DDBJ databases">
        <authorList>
            <person name="Fogelqvist J."/>
        </authorList>
    </citation>
    <scope>NUCLEOTIDE SEQUENCE [LARGE SCALE GENOMIC DNA]</scope>
</reference>